<gene>
    <name evidence="1" type="ORF">BT96DRAFT_921826</name>
</gene>
<name>A0A6A4HII0_9AGAR</name>
<dbReference type="AlphaFoldDB" id="A0A6A4HII0"/>
<accession>A0A6A4HII0</accession>
<evidence type="ECO:0000313" key="1">
    <source>
        <dbReference type="EMBL" id="KAE9396904.1"/>
    </source>
</evidence>
<organism evidence="1 2">
    <name type="scientific">Gymnopus androsaceus JB14</name>
    <dbReference type="NCBI Taxonomy" id="1447944"/>
    <lineage>
        <taxon>Eukaryota</taxon>
        <taxon>Fungi</taxon>
        <taxon>Dikarya</taxon>
        <taxon>Basidiomycota</taxon>
        <taxon>Agaricomycotina</taxon>
        <taxon>Agaricomycetes</taxon>
        <taxon>Agaricomycetidae</taxon>
        <taxon>Agaricales</taxon>
        <taxon>Marasmiineae</taxon>
        <taxon>Omphalotaceae</taxon>
        <taxon>Gymnopus</taxon>
    </lineage>
</organism>
<proteinExistence type="predicted"/>
<keyword evidence="2" id="KW-1185">Reference proteome</keyword>
<reference evidence="1" key="1">
    <citation type="journal article" date="2019" name="Environ. Microbiol.">
        <title>Fungal ecological strategies reflected in gene transcription - a case study of two litter decomposers.</title>
        <authorList>
            <person name="Barbi F."/>
            <person name="Kohler A."/>
            <person name="Barry K."/>
            <person name="Baskaran P."/>
            <person name="Daum C."/>
            <person name="Fauchery L."/>
            <person name="Ihrmark K."/>
            <person name="Kuo A."/>
            <person name="LaButti K."/>
            <person name="Lipzen A."/>
            <person name="Morin E."/>
            <person name="Grigoriev I.V."/>
            <person name="Henrissat B."/>
            <person name="Lindahl B."/>
            <person name="Martin F."/>
        </authorList>
    </citation>
    <scope>NUCLEOTIDE SEQUENCE</scope>
    <source>
        <strain evidence="1">JB14</strain>
    </source>
</reference>
<evidence type="ECO:0000313" key="2">
    <source>
        <dbReference type="Proteomes" id="UP000799118"/>
    </source>
</evidence>
<dbReference type="EMBL" id="ML769506">
    <property type="protein sequence ID" value="KAE9396904.1"/>
    <property type="molecule type" value="Genomic_DNA"/>
</dbReference>
<dbReference type="Proteomes" id="UP000799118">
    <property type="component" value="Unassembled WGS sequence"/>
</dbReference>
<sequence length="80" mass="9222">MLISIHVSCRNRRRANLKIQTRVRKAVWEVTSGFLTTVPLSMVLLPPFRPTHSSSESNSTVVVVDVRERKEETKRELMES</sequence>
<protein>
    <submittedName>
        <fullName evidence="1">Uncharacterized protein</fullName>
    </submittedName>
</protein>